<sequence length="280" mass="32917">MTSSSSRRGKKAAQVVRNASPNGWISDDETRYKFGCYRKLFEVVPHKYLDLELFKKQGFLFQDWLVEVGLAKFVEMTGDCYPDLVEVFYHNLKDVDETLPTFTPRTEFERFVGDQFQRLLTRISNVENSLIMIHNKLNEDTTLLGPLSLVRLICGCWKIFMTWHQRQKIDWGIGRDSPMNRDLYVRFIFKNVTAQYYAAISGPFLSIVYPLSLWGDEIVYREEFSRQENDLRTFEIVLAFLNPISKQLNKLSSHRDEFFYVPFTYSESLVPVSNLLHNQQ</sequence>
<keyword evidence="2" id="KW-1185">Reference proteome</keyword>
<evidence type="ECO:0000313" key="1">
    <source>
        <dbReference type="EMBL" id="WVZ01584.1"/>
    </source>
</evidence>
<gene>
    <name evidence="1" type="ORF">V8G54_027653</name>
</gene>
<proteinExistence type="predicted"/>
<accession>A0AAQ3RN96</accession>
<organism evidence="1 2">
    <name type="scientific">Vigna mungo</name>
    <name type="common">Black gram</name>
    <name type="synonym">Phaseolus mungo</name>
    <dbReference type="NCBI Taxonomy" id="3915"/>
    <lineage>
        <taxon>Eukaryota</taxon>
        <taxon>Viridiplantae</taxon>
        <taxon>Streptophyta</taxon>
        <taxon>Embryophyta</taxon>
        <taxon>Tracheophyta</taxon>
        <taxon>Spermatophyta</taxon>
        <taxon>Magnoliopsida</taxon>
        <taxon>eudicotyledons</taxon>
        <taxon>Gunneridae</taxon>
        <taxon>Pentapetalae</taxon>
        <taxon>rosids</taxon>
        <taxon>fabids</taxon>
        <taxon>Fabales</taxon>
        <taxon>Fabaceae</taxon>
        <taxon>Papilionoideae</taxon>
        <taxon>50 kb inversion clade</taxon>
        <taxon>NPAAA clade</taxon>
        <taxon>indigoferoid/millettioid clade</taxon>
        <taxon>Phaseoleae</taxon>
        <taxon>Vigna</taxon>
    </lineage>
</organism>
<dbReference type="Proteomes" id="UP001374535">
    <property type="component" value="Chromosome 8"/>
</dbReference>
<evidence type="ECO:0000313" key="2">
    <source>
        <dbReference type="Proteomes" id="UP001374535"/>
    </source>
</evidence>
<dbReference type="EMBL" id="CP144693">
    <property type="protein sequence ID" value="WVZ01584.1"/>
    <property type="molecule type" value="Genomic_DNA"/>
</dbReference>
<dbReference type="AlphaFoldDB" id="A0AAQ3RN96"/>
<protein>
    <submittedName>
        <fullName evidence="1">Uncharacterized protein</fullName>
    </submittedName>
</protein>
<name>A0AAQ3RN96_VIGMU</name>
<reference evidence="1 2" key="1">
    <citation type="journal article" date="2023" name="Life. Sci Alliance">
        <title>Evolutionary insights into 3D genome organization and epigenetic landscape of Vigna mungo.</title>
        <authorList>
            <person name="Junaid A."/>
            <person name="Singh B."/>
            <person name="Bhatia S."/>
        </authorList>
    </citation>
    <scope>NUCLEOTIDE SEQUENCE [LARGE SCALE GENOMIC DNA]</scope>
    <source>
        <strain evidence="1">Urdbean</strain>
    </source>
</reference>